<evidence type="ECO:0000313" key="2">
    <source>
        <dbReference type="Proteomes" id="UP000054337"/>
    </source>
</evidence>
<evidence type="ECO:0000313" key="1">
    <source>
        <dbReference type="EMBL" id="EUN32676.1"/>
    </source>
</evidence>
<dbReference type="AlphaFoldDB" id="W7EX57"/>
<dbReference type="Proteomes" id="UP000054337">
    <property type="component" value="Unassembled WGS sequence"/>
</dbReference>
<dbReference type="RefSeq" id="XP_014562258.1">
    <property type="nucleotide sequence ID" value="XM_014706772.1"/>
</dbReference>
<dbReference type="GeneID" id="26252780"/>
<organism evidence="1 2">
    <name type="scientific">Bipolaris victoriae (strain FI3)</name>
    <name type="common">Victoria blight of oats agent</name>
    <name type="synonym">Cochliobolus victoriae</name>
    <dbReference type="NCBI Taxonomy" id="930091"/>
    <lineage>
        <taxon>Eukaryota</taxon>
        <taxon>Fungi</taxon>
        <taxon>Dikarya</taxon>
        <taxon>Ascomycota</taxon>
        <taxon>Pezizomycotina</taxon>
        <taxon>Dothideomycetes</taxon>
        <taxon>Pleosporomycetidae</taxon>
        <taxon>Pleosporales</taxon>
        <taxon>Pleosporineae</taxon>
        <taxon>Pleosporaceae</taxon>
        <taxon>Bipolaris</taxon>
    </lineage>
</organism>
<protein>
    <submittedName>
        <fullName evidence="1">Uncharacterized protein</fullName>
    </submittedName>
</protein>
<keyword evidence="2" id="KW-1185">Reference proteome</keyword>
<name>W7EX57_BIPV3</name>
<reference evidence="1 2" key="1">
    <citation type="journal article" date="2013" name="PLoS Genet.">
        <title>Comparative genome structure, secondary metabolite, and effector coding capacity across Cochliobolus pathogens.</title>
        <authorList>
            <person name="Condon B.J."/>
            <person name="Leng Y."/>
            <person name="Wu D."/>
            <person name="Bushley K.E."/>
            <person name="Ohm R.A."/>
            <person name="Otillar R."/>
            <person name="Martin J."/>
            <person name="Schackwitz W."/>
            <person name="Grimwood J."/>
            <person name="MohdZainudin N."/>
            <person name="Xue C."/>
            <person name="Wang R."/>
            <person name="Manning V.A."/>
            <person name="Dhillon B."/>
            <person name="Tu Z.J."/>
            <person name="Steffenson B.J."/>
            <person name="Salamov A."/>
            <person name="Sun H."/>
            <person name="Lowry S."/>
            <person name="LaButti K."/>
            <person name="Han J."/>
            <person name="Copeland A."/>
            <person name="Lindquist E."/>
            <person name="Barry K."/>
            <person name="Schmutz J."/>
            <person name="Baker S.E."/>
            <person name="Ciuffetti L.M."/>
            <person name="Grigoriev I.V."/>
            <person name="Zhong S."/>
            <person name="Turgeon B.G."/>
        </authorList>
    </citation>
    <scope>NUCLEOTIDE SEQUENCE [LARGE SCALE GENOMIC DNA]</scope>
    <source>
        <strain evidence="1 2">FI3</strain>
    </source>
</reference>
<sequence length="233" mass="26048">MQANKSRELLEKEVSSNQVALDDMDDTDLQKLWDQAGKDFFDKTGISLKDRNGQEKAENGFQAHVSVAVNQIFGGGSDKDAVADPEGHHNTRTTEKFKSILTKPKKIFKGVFRVIWKLHAFLEAMASSIPFAGAGVTLVVKSIELLIETTEKYREIFDSAAVMFHEVGFFSMRFDMVMEAQKAGAAVHPKFVKFLNIILKHVVDCVALYVKTFLDAGKSEGFKNVAEVTKMFF</sequence>
<dbReference type="HOGENOM" id="CLU_1189726_0_0_1"/>
<gene>
    <name evidence="1" type="ORF">COCVIDRAFT_21733</name>
</gene>
<accession>W7EX57</accession>
<proteinExistence type="predicted"/>
<dbReference type="EMBL" id="KI968692">
    <property type="protein sequence ID" value="EUN32676.1"/>
    <property type="molecule type" value="Genomic_DNA"/>
</dbReference>